<comment type="caution">
    <text evidence="1">The sequence shown here is derived from an EMBL/GenBank/DDBJ whole genome shotgun (WGS) entry which is preliminary data.</text>
</comment>
<accession>A0A6N7VPB1</accession>
<evidence type="ECO:0000313" key="2">
    <source>
        <dbReference type="Proteomes" id="UP000470875"/>
    </source>
</evidence>
<keyword evidence="2" id="KW-1185">Reference proteome</keyword>
<dbReference type="RefSeq" id="WP_154543121.1">
    <property type="nucleotide sequence ID" value="NZ_VULO01000002.1"/>
</dbReference>
<dbReference type="EMBL" id="VULO01000002">
    <property type="protein sequence ID" value="MSS83569.1"/>
    <property type="molecule type" value="Genomic_DNA"/>
</dbReference>
<gene>
    <name evidence="1" type="ORF">FYJ24_02080</name>
</gene>
<proteinExistence type="predicted"/>
<protein>
    <submittedName>
        <fullName evidence="1">Uncharacterized protein</fullName>
    </submittedName>
</protein>
<reference evidence="1 2" key="1">
    <citation type="submission" date="2019-08" db="EMBL/GenBank/DDBJ databases">
        <title>In-depth cultivation of the pig gut microbiome towards novel bacterial diversity and tailored functional studies.</title>
        <authorList>
            <person name="Wylensek D."/>
            <person name="Hitch T.C.A."/>
            <person name="Clavel T."/>
        </authorList>
    </citation>
    <scope>NUCLEOTIDE SEQUENCE [LARGE SCALE GENOMIC DNA]</scope>
    <source>
        <strain evidence="1 2">WB03_NA08</strain>
    </source>
</reference>
<dbReference type="Proteomes" id="UP000470875">
    <property type="component" value="Unassembled WGS sequence"/>
</dbReference>
<sequence>MAMLSLGIAVFFILAVGIGVIVTLALQQYSVDQWEDRIKDTVRAMKTPRQELTPVKEVETKKVSLGDLLQEMPDVEDKVPVVEKRERVSAITRFPQFHSVEGYQARN</sequence>
<evidence type="ECO:0000313" key="1">
    <source>
        <dbReference type="EMBL" id="MSS83569.1"/>
    </source>
</evidence>
<dbReference type="AlphaFoldDB" id="A0A6N7VPB1"/>
<name>A0A6N7VPB1_9ACTO</name>
<organism evidence="1 2">
    <name type="scientific">Scrofimicrobium canadense</name>
    <dbReference type="NCBI Taxonomy" id="2652290"/>
    <lineage>
        <taxon>Bacteria</taxon>
        <taxon>Bacillati</taxon>
        <taxon>Actinomycetota</taxon>
        <taxon>Actinomycetes</taxon>
        <taxon>Actinomycetales</taxon>
        <taxon>Actinomycetaceae</taxon>
        <taxon>Scrofimicrobium</taxon>
    </lineage>
</organism>